<proteinExistence type="predicted"/>
<sequence>MYSAQQTQRWLQSEHIRTKLIEMKGLAHVTSAQSHTKQGGFQSTTCT</sequence>
<organism evidence="1 2">
    <name type="scientific">Rotaria magnacalcarata</name>
    <dbReference type="NCBI Taxonomy" id="392030"/>
    <lineage>
        <taxon>Eukaryota</taxon>
        <taxon>Metazoa</taxon>
        <taxon>Spiralia</taxon>
        <taxon>Gnathifera</taxon>
        <taxon>Rotifera</taxon>
        <taxon>Eurotatoria</taxon>
        <taxon>Bdelloidea</taxon>
        <taxon>Philodinida</taxon>
        <taxon>Philodinidae</taxon>
        <taxon>Rotaria</taxon>
    </lineage>
</organism>
<dbReference type="EMBL" id="CAJOBI010225709">
    <property type="protein sequence ID" value="CAF5052484.1"/>
    <property type="molecule type" value="Genomic_DNA"/>
</dbReference>
<reference evidence="1" key="1">
    <citation type="submission" date="2021-02" db="EMBL/GenBank/DDBJ databases">
        <authorList>
            <person name="Nowell W R."/>
        </authorList>
    </citation>
    <scope>NUCLEOTIDE SEQUENCE</scope>
</reference>
<dbReference type="Proteomes" id="UP000676336">
    <property type="component" value="Unassembled WGS sequence"/>
</dbReference>
<evidence type="ECO:0000313" key="2">
    <source>
        <dbReference type="Proteomes" id="UP000676336"/>
    </source>
</evidence>
<evidence type="ECO:0000313" key="1">
    <source>
        <dbReference type="EMBL" id="CAF5052484.1"/>
    </source>
</evidence>
<accession>A0A8S3E0Q5</accession>
<gene>
    <name evidence="1" type="ORF">SMN809_LOCUS59282</name>
</gene>
<feature type="non-terminal residue" evidence="1">
    <location>
        <position position="47"/>
    </location>
</feature>
<comment type="caution">
    <text evidence="1">The sequence shown here is derived from an EMBL/GenBank/DDBJ whole genome shotgun (WGS) entry which is preliminary data.</text>
</comment>
<name>A0A8S3E0Q5_9BILA</name>
<protein>
    <submittedName>
        <fullName evidence="1">Uncharacterized protein</fullName>
    </submittedName>
</protein>
<dbReference type="AlphaFoldDB" id="A0A8S3E0Q5"/>